<sequence length="722" mass="80141">MDSLGEAEDEFFDSRDESDSNSDCSEICSSSGRAEIAFGYDFWTRNPESVVGRRNNFLKWMGLDLDWHKGDREEVEDAISDDCVKSIGRFRDDSEAVLANSGSEDGFSSAQSIQSFQSIESVAPVEDGEVEETHSWKIKNLDDGTEFVVDELGKDGVVSLLREVGSNKTFTIEEFQRTLGSSTLVQRYFRRDSNTIDSKKKLKKGWLQRLSVMTRNTERAKGVNLKPCKTNSGTSDSTQKVLSHSYKKRSKELSLLQVGQEFPAHKGSILTMKFSPDGQYLASAGEDGIVRVWKVIEDQHPNGINAEDIDSSCVYFSIDQFSKLVPLNFDKEKIAQMKGLRKSSESTCAILPPKVFRILEKPVHEFHGHTGDVLALSWSNNGYLLSSSVDKTARLWQVGLDRCLGVYAHNNYVTCVDFCPVDDNYFISGSIDGKVRMWKVHDFRVIDWTDVKEIVTAVCYTPDGKGGIIGSMDGNCRFYDVVDNHLQVGAQICLQGKKKLAGKRITGFQFCPADMSKVLVSSADSQVRILSGSNVFCKFKGTKNLGSQVSASFTYDGKHVMSIAEDSNVYVWNYTNQDQTSAGVKSILAHESFLSRNAAIAIPWGGLKTKPEALHGVILENGHFEEDLLPKMPSAVPDFFALGRGFFLDSLYKGSATWPEEKLHDSSPAAVSPSICKSEFKLLKSALQNALHCPHLWGLVIVTAGWDGCIKTFLNYGLPIRL</sequence>
<evidence type="ECO:0000256" key="3">
    <source>
        <dbReference type="PROSITE-ProRule" id="PRU00221"/>
    </source>
</evidence>
<gene>
    <name evidence="5" type="ORF">ACH5RR_038270</name>
</gene>
<dbReference type="PROSITE" id="PS50082">
    <property type="entry name" value="WD_REPEATS_2"/>
    <property type="match status" value="3"/>
</dbReference>
<feature type="region of interest" description="Disordered" evidence="4">
    <location>
        <begin position="1"/>
        <end position="26"/>
    </location>
</feature>
<protein>
    <submittedName>
        <fullName evidence="5">Uncharacterized protein</fullName>
    </submittedName>
</protein>
<dbReference type="SUPFAM" id="SSF50978">
    <property type="entry name" value="WD40 repeat-like"/>
    <property type="match status" value="1"/>
</dbReference>
<feature type="repeat" description="WD" evidence="3">
    <location>
        <begin position="406"/>
        <end position="440"/>
    </location>
</feature>
<accession>A0ABD2XY33</accession>
<dbReference type="SMART" id="SM00320">
    <property type="entry name" value="WD40"/>
    <property type="match status" value="6"/>
</dbReference>
<dbReference type="PROSITE" id="PS50294">
    <property type="entry name" value="WD_REPEATS_REGION"/>
    <property type="match status" value="3"/>
</dbReference>
<proteinExistence type="predicted"/>
<comment type="caution">
    <text evidence="5">The sequence shown here is derived from an EMBL/GenBank/DDBJ whole genome shotgun (WGS) entry which is preliminary data.</text>
</comment>
<evidence type="ECO:0000256" key="2">
    <source>
        <dbReference type="ARBA" id="ARBA00022737"/>
    </source>
</evidence>
<dbReference type="InterPro" id="IPR015943">
    <property type="entry name" value="WD40/YVTN_repeat-like_dom_sf"/>
</dbReference>
<evidence type="ECO:0000256" key="4">
    <source>
        <dbReference type="SAM" id="MobiDB-lite"/>
    </source>
</evidence>
<dbReference type="InterPro" id="IPR001680">
    <property type="entry name" value="WD40_rpt"/>
</dbReference>
<feature type="compositionally biased region" description="Acidic residues" evidence="4">
    <location>
        <begin position="1"/>
        <end position="11"/>
    </location>
</feature>
<keyword evidence="1 3" id="KW-0853">WD repeat</keyword>
<dbReference type="InterPro" id="IPR036322">
    <property type="entry name" value="WD40_repeat_dom_sf"/>
</dbReference>
<evidence type="ECO:0000313" key="5">
    <source>
        <dbReference type="EMBL" id="KAL3499177.1"/>
    </source>
</evidence>
<reference evidence="5 6" key="1">
    <citation type="submission" date="2024-11" db="EMBL/GenBank/DDBJ databases">
        <title>A near-complete genome assembly of Cinchona calisaya.</title>
        <authorList>
            <person name="Lian D.C."/>
            <person name="Zhao X.W."/>
            <person name="Wei L."/>
        </authorList>
    </citation>
    <scope>NUCLEOTIDE SEQUENCE [LARGE SCALE GENOMIC DNA]</scope>
    <source>
        <tissue evidence="5">Nenye</tissue>
    </source>
</reference>
<keyword evidence="2" id="KW-0677">Repeat</keyword>
<feature type="repeat" description="WD" evidence="3">
    <location>
        <begin position="366"/>
        <end position="398"/>
    </location>
</feature>
<dbReference type="Proteomes" id="UP001630127">
    <property type="component" value="Unassembled WGS sequence"/>
</dbReference>
<dbReference type="InterPro" id="IPR020472">
    <property type="entry name" value="WD40_PAC1"/>
</dbReference>
<dbReference type="Pfam" id="PF00400">
    <property type="entry name" value="WD40"/>
    <property type="match status" value="4"/>
</dbReference>
<feature type="repeat" description="WD" evidence="3">
    <location>
        <begin position="262"/>
        <end position="295"/>
    </location>
</feature>
<organism evidence="5 6">
    <name type="scientific">Cinchona calisaya</name>
    <dbReference type="NCBI Taxonomy" id="153742"/>
    <lineage>
        <taxon>Eukaryota</taxon>
        <taxon>Viridiplantae</taxon>
        <taxon>Streptophyta</taxon>
        <taxon>Embryophyta</taxon>
        <taxon>Tracheophyta</taxon>
        <taxon>Spermatophyta</taxon>
        <taxon>Magnoliopsida</taxon>
        <taxon>eudicotyledons</taxon>
        <taxon>Gunneridae</taxon>
        <taxon>Pentapetalae</taxon>
        <taxon>asterids</taxon>
        <taxon>lamiids</taxon>
        <taxon>Gentianales</taxon>
        <taxon>Rubiaceae</taxon>
        <taxon>Cinchonoideae</taxon>
        <taxon>Cinchoneae</taxon>
        <taxon>Cinchona</taxon>
    </lineage>
</organism>
<dbReference type="AlphaFoldDB" id="A0ABD2XY33"/>
<dbReference type="InterPro" id="IPR040324">
    <property type="entry name" value="WDR44/Dgr2"/>
</dbReference>
<evidence type="ECO:0000313" key="6">
    <source>
        <dbReference type="Proteomes" id="UP001630127"/>
    </source>
</evidence>
<dbReference type="EMBL" id="JBJUIK010000016">
    <property type="protein sequence ID" value="KAL3499177.1"/>
    <property type="molecule type" value="Genomic_DNA"/>
</dbReference>
<keyword evidence="6" id="KW-1185">Reference proteome</keyword>
<name>A0ABD2XY33_9GENT</name>
<dbReference type="PANTHER" id="PTHR14221:SF0">
    <property type="entry name" value="WD REPEAT-CONTAINING PROTEIN 44"/>
    <property type="match status" value="1"/>
</dbReference>
<evidence type="ECO:0000256" key="1">
    <source>
        <dbReference type="ARBA" id="ARBA00022574"/>
    </source>
</evidence>
<dbReference type="Gene3D" id="2.130.10.10">
    <property type="entry name" value="YVTN repeat-like/Quinoprotein amine dehydrogenase"/>
    <property type="match status" value="2"/>
</dbReference>
<dbReference type="PRINTS" id="PR00320">
    <property type="entry name" value="GPROTEINBRPT"/>
</dbReference>
<dbReference type="PANTHER" id="PTHR14221">
    <property type="entry name" value="WD REPEAT DOMAIN 44"/>
    <property type="match status" value="1"/>
</dbReference>